<evidence type="ECO:0000256" key="6">
    <source>
        <dbReference type="ARBA" id="ARBA00022960"/>
    </source>
</evidence>
<evidence type="ECO:0000256" key="8">
    <source>
        <dbReference type="ARBA" id="ARBA00023306"/>
    </source>
</evidence>
<evidence type="ECO:0000256" key="13">
    <source>
        <dbReference type="ARBA" id="ARBA00042443"/>
    </source>
</evidence>
<dbReference type="Proteomes" id="UP000593846">
    <property type="component" value="Chromosome"/>
</dbReference>
<name>A0A7U3RXX4_9CYAN</name>
<evidence type="ECO:0000256" key="15">
    <source>
        <dbReference type="ARBA" id="ARBA00047527"/>
    </source>
</evidence>
<keyword evidence="6" id="KW-0133">Cell shape</keyword>
<dbReference type="InterPro" id="IPR005750">
    <property type="entry name" value="UDP_GlcNAc_COvinyl_MurA"/>
</dbReference>
<dbReference type="GO" id="GO:0008760">
    <property type="term" value="F:UDP-N-acetylglucosamine 1-carboxyvinyltransferase activity"/>
    <property type="evidence" value="ECO:0007669"/>
    <property type="project" value="UniProtKB-EC"/>
</dbReference>
<dbReference type="GO" id="GO:0005737">
    <property type="term" value="C:cytoplasm"/>
    <property type="evidence" value="ECO:0007669"/>
    <property type="project" value="UniProtKB-SubCell"/>
</dbReference>
<comment type="subcellular location">
    <subcellularLocation>
        <location evidence="1">Cytoplasm</location>
    </subcellularLocation>
</comment>
<evidence type="ECO:0000256" key="1">
    <source>
        <dbReference type="ARBA" id="ARBA00004496"/>
    </source>
</evidence>
<keyword evidence="4" id="KW-0132">Cell division</keyword>
<accession>A0A7U3RXX4</accession>
<dbReference type="GO" id="GO:0051301">
    <property type="term" value="P:cell division"/>
    <property type="evidence" value="ECO:0007669"/>
    <property type="project" value="UniProtKB-KW"/>
</dbReference>
<evidence type="ECO:0000256" key="14">
    <source>
        <dbReference type="ARBA" id="ARBA00042842"/>
    </source>
</evidence>
<evidence type="ECO:0000313" key="17">
    <source>
        <dbReference type="EMBL" id="QOV21568.1"/>
    </source>
</evidence>
<proteinExistence type="inferred from homology"/>
<evidence type="ECO:0000256" key="11">
    <source>
        <dbReference type="ARBA" id="ARBA00039108"/>
    </source>
</evidence>
<feature type="domain" description="Enolpyruvate transferase" evidence="16">
    <location>
        <begin position="28"/>
        <end position="427"/>
    </location>
</feature>
<keyword evidence="8" id="KW-0131">Cell cycle</keyword>
<evidence type="ECO:0000256" key="2">
    <source>
        <dbReference type="ARBA" id="ARBA00004752"/>
    </source>
</evidence>
<evidence type="ECO:0000256" key="10">
    <source>
        <dbReference type="ARBA" id="ARBA00038367"/>
    </source>
</evidence>
<evidence type="ECO:0000256" key="9">
    <source>
        <dbReference type="ARBA" id="ARBA00023316"/>
    </source>
</evidence>
<keyword evidence="7" id="KW-0573">Peptidoglycan synthesis</keyword>
<dbReference type="PANTHER" id="PTHR43783:SF1">
    <property type="entry name" value="UDP-N-ACETYLGLUCOSAMINE 1-CARBOXYVINYLTRANSFERASE"/>
    <property type="match status" value="1"/>
</dbReference>
<dbReference type="GO" id="GO:0071555">
    <property type="term" value="P:cell wall organization"/>
    <property type="evidence" value="ECO:0007669"/>
    <property type="project" value="UniProtKB-KW"/>
</dbReference>
<reference evidence="18" key="1">
    <citation type="submission" date="2020-10" db="EMBL/GenBank/DDBJ databases">
        <title>Genome-based taxonomic classification of the species Anabaenopsis elenkinii.</title>
        <authorList>
            <person name="Delbaje E."/>
            <person name="Andreote A.P.D."/>
            <person name="Pellegrinetti T.A."/>
            <person name="Cruz R.B."/>
            <person name="Branco L.H.Z."/>
            <person name="Fiore M.F."/>
        </authorList>
    </citation>
    <scope>NUCLEOTIDE SEQUENCE [LARGE SCALE GENOMIC DNA]</scope>
    <source>
        <strain evidence="18">CCIBt3563</strain>
    </source>
</reference>
<dbReference type="PANTHER" id="PTHR43783">
    <property type="entry name" value="UDP-N-ACETYLGLUCOSAMINE 1-CARBOXYVINYLTRANSFERASE"/>
    <property type="match status" value="1"/>
</dbReference>
<dbReference type="GO" id="GO:0008360">
    <property type="term" value="P:regulation of cell shape"/>
    <property type="evidence" value="ECO:0007669"/>
    <property type="project" value="UniProtKB-KW"/>
</dbReference>
<evidence type="ECO:0000256" key="4">
    <source>
        <dbReference type="ARBA" id="ARBA00022618"/>
    </source>
</evidence>
<dbReference type="NCBIfam" id="NF006873">
    <property type="entry name" value="PRK09369.1"/>
    <property type="match status" value="1"/>
</dbReference>
<dbReference type="KEGG" id="aee:IM676_12520"/>
<keyword evidence="3" id="KW-0963">Cytoplasm</keyword>
<comment type="catalytic activity">
    <reaction evidence="15">
        <text>phosphoenolpyruvate + UDP-N-acetyl-alpha-D-glucosamine = UDP-N-acetyl-3-O-(1-carboxyvinyl)-alpha-D-glucosamine + phosphate</text>
        <dbReference type="Rhea" id="RHEA:18681"/>
        <dbReference type="ChEBI" id="CHEBI:43474"/>
        <dbReference type="ChEBI" id="CHEBI:57705"/>
        <dbReference type="ChEBI" id="CHEBI:58702"/>
        <dbReference type="ChEBI" id="CHEBI:68483"/>
        <dbReference type="EC" id="2.5.1.7"/>
    </reaction>
</comment>
<gene>
    <name evidence="17" type="ORF">IM676_12520</name>
</gene>
<dbReference type="GO" id="GO:0019277">
    <property type="term" value="P:UDP-N-acetylgalactosamine biosynthetic process"/>
    <property type="evidence" value="ECO:0007669"/>
    <property type="project" value="InterPro"/>
</dbReference>
<dbReference type="InterPro" id="IPR001986">
    <property type="entry name" value="Enolpyruvate_Tfrase_dom"/>
</dbReference>
<dbReference type="EMBL" id="CP063311">
    <property type="protein sequence ID" value="QOV21568.1"/>
    <property type="molecule type" value="Genomic_DNA"/>
</dbReference>
<dbReference type="AlphaFoldDB" id="A0A7U3RXX4"/>
<evidence type="ECO:0000259" key="16">
    <source>
        <dbReference type="Pfam" id="PF00275"/>
    </source>
</evidence>
<dbReference type="CDD" id="cd01555">
    <property type="entry name" value="UdpNAET"/>
    <property type="match status" value="1"/>
</dbReference>
<keyword evidence="5 17" id="KW-0808">Transferase</keyword>
<dbReference type="SUPFAM" id="SSF55205">
    <property type="entry name" value="EPT/RTPC-like"/>
    <property type="match status" value="1"/>
</dbReference>
<evidence type="ECO:0000256" key="12">
    <source>
        <dbReference type="ARBA" id="ARBA00039754"/>
    </source>
</evidence>
<dbReference type="RefSeq" id="WP_200987217.1">
    <property type="nucleotide sequence ID" value="NZ_CP063311.1"/>
</dbReference>
<dbReference type="EC" id="2.5.1.7" evidence="11"/>
<comment type="pathway">
    <text evidence="2">Cell wall biogenesis; peptidoglycan biosynthesis.</text>
</comment>
<comment type="similarity">
    <text evidence="10">Belongs to the EPSP synthase family. MurA subfamily.</text>
</comment>
<dbReference type="GO" id="GO:0009252">
    <property type="term" value="P:peptidoglycan biosynthetic process"/>
    <property type="evidence" value="ECO:0007669"/>
    <property type="project" value="UniProtKB-KW"/>
</dbReference>
<keyword evidence="9" id="KW-0961">Cell wall biogenesis/degradation</keyword>
<evidence type="ECO:0000256" key="3">
    <source>
        <dbReference type="ARBA" id="ARBA00022490"/>
    </source>
</evidence>
<dbReference type="InterPro" id="IPR013792">
    <property type="entry name" value="RNA3'P_cycl/enolpyr_Trfase_a/b"/>
</dbReference>
<organism evidence="17 18">
    <name type="scientific">Anabaenopsis elenkinii CCIBt3563</name>
    <dbReference type="NCBI Taxonomy" id="2779889"/>
    <lineage>
        <taxon>Bacteria</taxon>
        <taxon>Bacillati</taxon>
        <taxon>Cyanobacteriota</taxon>
        <taxon>Cyanophyceae</taxon>
        <taxon>Nostocales</taxon>
        <taxon>Nodulariaceae</taxon>
        <taxon>Anabaenopsis</taxon>
    </lineage>
</organism>
<evidence type="ECO:0000313" key="18">
    <source>
        <dbReference type="Proteomes" id="UP000593846"/>
    </source>
</evidence>
<dbReference type="Pfam" id="PF00275">
    <property type="entry name" value="EPSP_synthase"/>
    <property type="match status" value="1"/>
</dbReference>
<sequence>MTENLNNLIVHPSRLVGTENLNNLIVHPSRLVGEVRVSGAKNSALRVLAASLLTSAPVRLKNYPSGLLDARLHVEMLTALGKTCQLINQSELEIVETNPPRSELLWSKRSIRNTLLILGALVGRTGRGKVPLPGGCKLGDRKYDIHLMVLESFGAHVWEEGGYLCAEVPSHQKLRGTEIFLPIRSTGATENSIIIACLAEGITRIWGPHIRPEIQDLIKFLRSLGAKIEVRGQESIIVEGVNELGSTTHEVIADNVEALTWLIGSAVTNGDVEIVDFPFEHLEVPLIHLRESGVRFYRLDNRLIVRGSSCYPIDISTGPYPGINSDMQPLFTVLGAMAKGESRVIDLRFPGRYAYAEELAKMGMNYEVKDNLLVIHGGNKLQGTEVTALDLRAGAALMIAGLVADSPTNISNAWQIYRGYDQINKKLSHLGVSIFSEMQQQ</sequence>
<evidence type="ECO:0000256" key="7">
    <source>
        <dbReference type="ARBA" id="ARBA00022984"/>
    </source>
</evidence>
<protein>
    <recommendedName>
        <fullName evidence="12">UDP-N-acetylglucosamine 1-carboxyvinyltransferase</fullName>
        <ecNumber evidence="11">2.5.1.7</ecNumber>
    </recommendedName>
    <alternativeName>
        <fullName evidence="13">Enoylpyruvate transferase</fullName>
    </alternativeName>
    <alternativeName>
        <fullName evidence="14">UDP-N-acetylglucosamine enolpyruvyl transferase</fullName>
    </alternativeName>
</protein>
<dbReference type="InterPro" id="IPR050068">
    <property type="entry name" value="MurA_subfamily"/>
</dbReference>
<dbReference type="InterPro" id="IPR036968">
    <property type="entry name" value="Enolpyruvate_Tfrase_sf"/>
</dbReference>
<keyword evidence="18" id="KW-1185">Reference proteome</keyword>
<evidence type="ECO:0000256" key="5">
    <source>
        <dbReference type="ARBA" id="ARBA00022679"/>
    </source>
</evidence>
<dbReference type="Gene3D" id="3.65.10.10">
    <property type="entry name" value="Enolpyruvate transferase domain"/>
    <property type="match status" value="2"/>
</dbReference>